<comment type="caution">
    <text evidence="2">The sequence shown here is derived from an EMBL/GenBank/DDBJ whole genome shotgun (WGS) entry which is preliminary data.</text>
</comment>
<organism evidence="2 3">
    <name type="scientific">Aspergillus ochraceoroseus IBT 24754</name>
    <dbReference type="NCBI Taxonomy" id="1392256"/>
    <lineage>
        <taxon>Eukaryota</taxon>
        <taxon>Fungi</taxon>
        <taxon>Dikarya</taxon>
        <taxon>Ascomycota</taxon>
        <taxon>Pezizomycotina</taxon>
        <taxon>Eurotiomycetes</taxon>
        <taxon>Eurotiomycetidae</taxon>
        <taxon>Eurotiales</taxon>
        <taxon>Aspergillaceae</taxon>
        <taxon>Aspergillus</taxon>
        <taxon>Aspergillus subgen. Nidulantes</taxon>
    </lineage>
</organism>
<feature type="compositionally biased region" description="Basic and acidic residues" evidence="1">
    <location>
        <begin position="326"/>
        <end position="335"/>
    </location>
</feature>
<name>A0A2T5M4V0_9EURO</name>
<evidence type="ECO:0000313" key="3">
    <source>
        <dbReference type="Proteomes" id="UP000244073"/>
    </source>
</evidence>
<reference evidence="2 3" key="1">
    <citation type="journal article" date="2018" name="Proc. Natl. Acad. Sci. U.S.A.">
        <title>Linking secondary metabolites to gene clusters through genome sequencing of six diverse Aspergillus species.</title>
        <authorList>
            <person name="Kaerboelling I."/>
            <person name="Vesth T.C."/>
            <person name="Frisvad J.C."/>
            <person name="Nybo J.L."/>
            <person name="Theobald S."/>
            <person name="Kuo A."/>
            <person name="Bowyer P."/>
            <person name="Matsuda Y."/>
            <person name="Mondo S."/>
            <person name="Lyhne E.K."/>
            <person name="Kogle M.E."/>
            <person name="Clum A."/>
            <person name="Lipzen A."/>
            <person name="Salamov A."/>
            <person name="Ngan C.Y."/>
            <person name="Daum C."/>
            <person name="Chiniquy J."/>
            <person name="Barry K."/>
            <person name="LaButti K."/>
            <person name="Haridas S."/>
            <person name="Simmons B.A."/>
            <person name="Magnuson J.K."/>
            <person name="Mortensen U.H."/>
            <person name="Larsen T.O."/>
            <person name="Grigoriev I.V."/>
            <person name="Baker S.E."/>
            <person name="Andersen M.R."/>
        </authorList>
    </citation>
    <scope>NUCLEOTIDE SEQUENCE [LARGE SCALE GENOMIC DNA]</scope>
    <source>
        <strain evidence="2 3">IBT 24754</strain>
    </source>
</reference>
<feature type="region of interest" description="Disordered" evidence="1">
    <location>
        <begin position="290"/>
        <end position="412"/>
    </location>
</feature>
<feature type="region of interest" description="Disordered" evidence="1">
    <location>
        <begin position="212"/>
        <end position="247"/>
    </location>
</feature>
<gene>
    <name evidence="2" type="ORF">P175DRAFT_0500134</name>
</gene>
<feature type="compositionally biased region" description="Low complexity" evidence="1">
    <location>
        <begin position="235"/>
        <end position="244"/>
    </location>
</feature>
<sequence length="412" mass="45971">MARDDASPQAYDPPEPSSSSPAPSASAIAKYPGLQIKPDLITHPDLFTLYFGFFGPWFWKRKFTASLSQRIENARVLVQRPPTQEELDAFVTHTSRGVYQQRMGAPLGLLGGTARLLAQARKSAHFTTYMPRAAADKKTAPPTPANLVDAARAFARADPTLFKQAAKMSALRLFFWTLAGASVSSVYAVWVDWNSTLTDPRLRQFVEDVKHQNPDDVRKRRAEATAERVKGRSRQGQQQQQQQQPEELGFEEFEARSGMQGLESGSEPVVQETGQVQEQNRFARAALYSQYSQRDSRQPHEEQNRAVGFFDDDDDDDDDASPTAPEYRETVRKEFGGAQGSAWDRIRQQNQTQAQAAQPGMLKPSRPLQPKSDSWGSGASGDGQQEREQAQAEFDRLVDAERNLPGESTDSF</sequence>
<feature type="compositionally biased region" description="Basic and acidic residues" evidence="1">
    <location>
        <begin position="294"/>
        <end position="304"/>
    </location>
</feature>
<dbReference type="VEuPathDB" id="FungiDB:P175DRAFT_0500134"/>
<dbReference type="OrthoDB" id="4204700at2759"/>
<evidence type="ECO:0000256" key="1">
    <source>
        <dbReference type="SAM" id="MobiDB-lite"/>
    </source>
</evidence>
<accession>A0A2T5M4V0</accession>
<dbReference type="Proteomes" id="UP000244073">
    <property type="component" value="Unassembled WGS sequence"/>
</dbReference>
<protein>
    <submittedName>
        <fullName evidence="2">Uncharacterized protein</fullName>
    </submittedName>
</protein>
<feature type="compositionally biased region" description="Low complexity" evidence="1">
    <location>
        <begin position="348"/>
        <end position="358"/>
    </location>
</feature>
<dbReference type="EMBL" id="MSFN02000002">
    <property type="protein sequence ID" value="PTU23560.1"/>
    <property type="molecule type" value="Genomic_DNA"/>
</dbReference>
<feature type="compositionally biased region" description="Basic and acidic residues" evidence="1">
    <location>
        <begin position="384"/>
        <end position="404"/>
    </location>
</feature>
<feature type="region of interest" description="Disordered" evidence="1">
    <location>
        <begin position="1"/>
        <end position="25"/>
    </location>
</feature>
<proteinExistence type="predicted"/>
<feature type="compositionally biased region" description="Basic and acidic residues" evidence="1">
    <location>
        <begin position="212"/>
        <end position="230"/>
    </location>
</feature>
<dbReference type="AlphaFoldDB" id="A0A2T5M4V0"/>
<feature type="compositionally biased region" description="Acidic residues" evidence="1">
    <location>
        <begin position="310"/>
        <end position="320"/>
    </location>
</feature>
<dbReference type="RefSeq" id="XP_040754952.1">
    <property type="nucleotide sequence ID" value="XM_040896886.1"/>
</dbReference>
<evidence type="ECO:0000313" key="2">
    <source>
        <dbReference type="EMBL" id="PTU23560.1"/>
    </source>
</evidence>
<dbReference type="GeneID" id="63813768"/>